<keyword evidence="3" id="KW-1185">Reference proteome</keyword>
<name>A0A9Q0RLB3_BLOTA</name>
<gene>
    <name evidence="2" type="ORF">RDWZM_008323</name>
</gene>
<accession>A0A9Q0RLB3</accession>
<evidence type="ECO:0000313" key="3">
    <source>
        <dbReference type="Proteomes" id="UP001142055"/>
    </source>
</evidence>
<feature type="compositionally biased region" description="Basic and acidic residues" evidence="1">
    <location>
        <begin position="25"/>
        <end position="38"/>
    </location>
</feature>
<feature type="compositionally biased region" description="Basic and acidic residues" evidence="1">
    <location>
        <begin position="1"/>
        <end position="18"/>
    </location>
</feature>
<dbReference type="EMBL" id="JAPWDV010000003">
    <property type="protein sequence ID" value="KAJ6217166.1"/>
    <property type="molecule type" value="Genomic_DNA"/>
</dbReference>
<dbReference type="AlphaFoldDB" id="A0A9Q0RLB3"/>
<feature type="compositionally biased region" description="Basic residues" evidence="1">
    <location>
        <begin position="161"/>
        <end position="176"/>
    </location>
</feature>
<dbReference type="Proteomes" id="UP001142055">
    <property type="component" value="Chromosome 3"/>
</dbReference>
<feature type="compositionally biased region" description="Acidic residues" evidence="1">
    <location>
        <begin position="181"/>
        <end position="201"/>
    </location>
</feature>
<dbReference type="OMA" id="ARNYNDD"/>
<feature type="compositionally biased region" description="Polar residues" evidence="1">
    <location>
        <begin position="219"/>
        <end position="237"/>
    </location>
</feature>
<comment type="caution">
    <text evidence="2">The sequence shown here is derived from an EMBL/GenBank/DDBJ whole genome shotgun (WGS) entry which is preliminary data.</text>
</comment>
<feature type="compositionally biased region" description="Basic and acidic residues" evidence="1">
    <location>
        <begin position="117"/>
        <end position="126"/>
    </location>
</feature>
<protein>
    <submittedName>
        <fullName evidence="2">Uncharacterized protein</fullName>
    </submittedName>
</protein>
<evidence type="ECO:0000313" key="2">
    <source>
        <dbReference type="EMBL" id="KAJ6217166.1"/>
    </source>
</evidence>
<proteinExistence type="predicted"/>
<reference evidence="2" key="1">
    <citation type="submission" date="2022-12" db="EMBL/GenBank/DDBJ databases">
        <title>Genome assemblies of Blomia tropicalis.</title>
        <authorList>
            <person name="Cui Y."/>
        </authorList>
    </citation>
    <scope>NUCLEOTIDE SEQUENCE</scope>
    <source>
        <tissue evidence="2">Adult mites</tissue>
    </source>
</reference>
<organism evidence="2 3">
    <name type="scientific">Blomia tropicalis</name>
    <name type="common">Mite</name>
    <dbReference type="NCBI Taxonomy" id="40697"/>
    <lineage>
        <taxon>Eukaryota</taxon>
        <taxon>Metazoa</taxon>
        <taxon>Ecdysozoa</taxon>
        <taxon>Arthropoda</taxon>
        <taxon>Chelicerata</taxon>
        <taxon>Arachnida</taxon>
        <taxon>Acari</taxon>
        <taxon>Acariformes</taxon>
        <taxon>Sarcoptiformes</taxon>
        <taxon>Astigmata</taxon>
        <taxon>Glycyphagoidea</taxon>
        <taxon>Echimyopodidae</taxon>
        <taxon>Blomia</taxon>
    </lineage>
</organism>
<feature type="compositionally biased region" description="Basic and acidic residues" evidence="1">
    <location>
        <begin position="241"/>
        <end position="263"/>
    </location>
</feature>
<feature type="region of interest" description="Disordered" evidence="1">
    <location>
        <begin position="1"/>
        <end position="267"/>
    </location>
</feature>
<feature type="compositionally biased region" description="Acidic residues" evidence="1">
    <location>
        <begin position="127"/>
        <end position="136"/>
    </location>
</feature>
<feature type="compositionally biased region" description="Polar residues" evidence="1">
    <location>
        <begin position="137"/>
        <end position="151"/>
    </location>
</feature>
<evidence type="ECO:0000256" key="1">
    <source>
        <dbReference type="SAM" id="MobiDB-lite"/>
    </source>
</evidence>
<sequence>MGKEKSSKDKKKEKEKEKSSKKKTKDSGKKVVGSDKKANSTQSKSSSKKSSRDKASSQPKGSKVVASKTEKSKGKTNSKSNKPPAKAVAKKTADATKNKTSGKKASGSGKNKTIKTKPKEKTTPPKEEEEQPEPSDDGNQSEAEQTGSLESTATAKETPKKGKKVPPKAKPKPKAKSSHDDSEESEEEQVEQSEQSEEPEEVNSKQTVYKNEVEPEGSDASTQMKSSQTSQAQTAEESSAEVDKNESSESEAEVVKPKTESLEFTKPTINQIKKEKKEKPLSYSEKITGREFETLNDEITELNSGVQMLKHSYGSIIKSLVAMQNRRSKKKAAREAQQKVGEEKVNFLTTLSTCDPAELKTKSCLEMADKYDIERFINPTTREETFNELFEEIEDLNKKTEKLRSNFYDARGHFQRDKYEGQSEVKLNRAEFNEFHLWTKKLAAVVDDIARNYNDDLLNMFRLN</sequence>
<feature type="compositionally biased region" description="Low complexity" evidence="1">
    <location>
        <begin position="75"/>
        <end position="87"/>
    </location>
</feature>